<sequence>MANNTLIPLPSFRLPDYPDTPLHLNGAPLSILNTTTTTTTTLTPATGLSTILYNWHPNTLSALLDPDAWFSLTWTRSAPQQTIEIGRIRNQITFGTLSADGTTWLLMLSYNIVPSGPARGTWVPNCGESMQGCDFVAGPELVDELAQELLTRLLRERVWETGKGVVHRFYVEYAAMEDVWGDGIAMSPHWLYEAPQLVRCTNCGCGAEDGLLALKRCGRCGTAAYCSDWCQRVDWKVHKHICGMSLEERGQALRISGKGGLVAWGEREGVEGEESANPNFERPQRKRRRGGVRDEGCSAG</sequence>
<keyword evidence="3" id="KW-0862">Zinc</keyword>
<keyword evidence="2 4" id="KW-0863">Zinc-finger</keyword>
<feature type="region of interest" description="Disordered" evidence="5">
    <location>
        <begin position="268"/>
        <end position="300"/>
    </location>
</feature>
<protein>
    <recommendedName>
        <fullName evidence="6">MYND-type domain-containing protein</fullName>
    </recommendedName>
</protein>
<evidence type="ECO:0000256" key="4">
    <source>
        <dbReference type="PROSITE-ProRule" id="PRU00134"/>
    </source>
</evidence>
<dbReference type="InterPro" id="IPR002893">
    <property type="entry name" value="Znf_MYND"/>
</dbReference>
<evidence type="ECO:0000256" key="3">
    <source>
        <dbReference type="ARBA" id="ARBA00022833"/>
    </source>
</evidence>
<dbReference type="SUPFAM" id="SSF144232">
    <property type="entry name" value="HIT/MYND zinc finger-like"/>
    <property type="match status" value="1"/>
</dbReference>
<dbReference type="AlphaFoldDB" id="A0A6A5K0A9"/>
<dbReference type="PROSITE" id="PS01360">
    <property type="entry name" value="ZF_MYND_1"/>
    <property type="match status" value="1"/>
</dbReference>
<feature type="compositionally biased region" description="Basic and acidic residues" evidence="5">
    <location>
        <begin position="291"/>
        <end position="300"/>
    </location>
</feature>
<name>A0A6A5K0A9_9PLEO</name>
<dbReference type="PROSITE" id="PS50865">
    <property type="entry name" value="ZF_MYND_2"/>
    <property type="match status" value="1"/>
</dbReference>
<dbReference type="GO" id="GO:0008270">
    <property type="term" value="F:zinc ion binding"/>
    <property type="evidence" value="ECO:0007669"/>
    <property type="project" value="UniProtKB-KW"/>
</dbReference>
<dbReference type="Proteomes" id="UP000800040">
    <property type="component" value="Unassembled WGS sequence"/>
</dbReference>
<evidence type="ECO:0000313" key="8">
    <source>
        <dbReference type="Proteomes" id="UP000800040"/>
    </source>
</evidence>
<evidence type="ECO:0000256" key="2">
    <source>
        <dbReference type="ARBA" id="ARBA00022771"/>
    </source>
</evidence>
<dbReference type="EMBL" id="ML975377">
    <property type="protein sequence ID" value="KAF1831005.1"/>
    <property type="molecule type" value="Genomic_DNA"/>
</dbReference>
<gene>
    <name evidence="7" type="ORF">BDW02DRAFT_75734</name>
</gene>
<feature type="domain" description="MYND-type" evidence="6">
    <location>
        <begin position="200"/>
        <end position="242"/>
    </location>
</feature>
<evidence type="ECO:0000313" key="7">
    <source>
        <dbReference type="EMBL" id="KAF1831005.1"/>
    </source>
</evidence>
<evidence type="ECO:0000256" key="1">
    <source>
        <dbReference type="ARBA" id="ARBA00022723"/>
    </source>
</evidence>
<proteinExistence type="predicted"/>
<dbReference type="OrthoDB" id="432970at2759"/>
<keyword evidence="1" id="KW-0479">Metal-binding</keyword>
<dbReference type="Gene3D" id="6.10.140.2220">
    <property type="match status" value="1"/>
</dbReference>
<dbReference type="Pfam" id="PF01753">
    <property type="entry name" value="zf-MYND"/>
    <property type="match status" value="1"/>
</dbReference>
<evidence type="ECO:0000256" key="5">
    <source>
        <dbReference type="SAM" id="MobiDB-lite"/>
    </source>
</evidence>
<reference evidence="7" key="1">
    <citation type="submission" date="2020-01" db="EMBL/GenBank/DDBJ databases">
        <authorList>
            <consortium name="DOE Joint Genome Institute"/>
            <person name="Haridas S."/>
            <person name="Albert R."/>
            <person name="Binder M."/>
            <person name="Bloem J."/>
            <person name="Labutti K."/>
            <person name="Salamov A."/>
            <person name="Andreopoulos B."/>
            <person name="Baker S.E."/>
            <person name="Barry K."/>
            <person name="Bills G."/>
            <person name="Bluhm B.H."/>
            <person name="Cannon C."/>
            <person name="Castanera R."/>
            <person name="Culley D.E."/>
            <person name="Daum C."/>
            <person name="Ezra D."/>
            <person name="Gonzalez J.B."/>
            <person name="Henrissat B."/>
            <person name="Kuo A."/>
            <person name="Liang C."/>
            <person name="Lipzen A."/>
            <person name="Lutzoni F."/>
            <person name="Magnuson J."/>
            <person name="Mondo S."/>
            <person name="Nolan M."/>
            <person name="Ohm R."/>
            <person name="Pangilinan J."/>
            <person name="Park H.-J."/>
            <person name="Ramirez L."/>
            <person name="Alfaro M."/>
            <person name="Sun H."/>
            <person name="Tritt A."/>
            <person name="Yoshinaga Y."/>
            <person name="Zwiers L.-H."/>
            <person name="Turgeon B.G."/>
            <person name="Goodwin S.B."/>
            <person name="Spatafora J.W."/>
            <person name="Crous P.W."/>
            <person name="Grigoriev I.V."/>
        </authorList>
    </citation>
    <scope>NUCLEOTIDE SEQUENCE</scope>
    <source>
        <strain evidence="7">P77</strain>
    </source>
</reference>
<evidence type="ECO:0000259" key="6">
    <source>
        <dbReference type="PROSITE" id="PS50865"/>
    </source>
</evidence>
<keyword evidence="8" id="KW-1185">Reference proteome</keyword>
<organism evidence="7 8">
    <name type="scientific">Decorospora gaudefroyi</name>
    <dbReference type="NCBI Taxonomy" id="184978"/>
    <lineage>
        <taxon>Eukaryota</taxon>
        <taxon>Fungi</taxon>
        <taxon>Dikarya</taxon>
        <taxon>Ascomycota</taxon>
        <taxon>Pezizomycotina</taxon>
        <taxon>Dothideomycetes</taxon>
        <taxon>Pleosporomycetidae</taxon>
        <taxon>Pleosporales</taxon>
        <taxon>Pleosporineae</taxon>
        <taxon>Pleosporaceae</taxon>
        <taxon>Decorospora</taxon>
    </lineage>
</organism>
<accession>A0A6A5K0A9</accession>